<gene>
    <name evidence="1" type="ORF">ACFPFU_19595</name>
</gene>
<dbReference type="Proteomes" id="UP001595818">
    <property type="component" value="Unassembled WGS sequence"/>
</dbReference>
<organism evidence="1 2">
    <name type="scientific">Negadavirga shengliensis</name>
    <dbReference type="NCBI Taxonomy" id="1389218"/>
    <lineage>
        <taxon>Bacteria</taxon>
        <taxon>Pseudomonadati</taxon>
        <taxon>Bacteroidota</taxon>
        <taxon>Cytophagia</taxon>
        <taxon>Cytophagales</taxon>
        <taxon>Cyclobacteriaceae</taxon>
        <taxon>Negadavirga</taxon>
    </lineage>
</organism>
<protein>
    <submittedName>
        <fullName evidence="1">Uncharacterized protein</fullName>
    </submittedName>
</protein>
<name>A0ABV9T580_9BACT</name>
<reference evidence="2" key="1">
    <citation type="journal article" date="2019" name="Int. J. Syst. Evol. Microbiol.">
        <title>The Global Catalogue of Microorganisms (GCM) 10K type strain sequencing project: providing services to taxonomists for standard genome sequencing and annotation.</title>
        <authorList>
            <consortium name="The Broad Institute Genomics Platform"/>
            <consortium name="The Broad Institute Genome Sequencing Center for Infectious Disease"/>
            <person name="Wu L."/>
            <person name="Ma J."/>
        </authorList>
    </citation>
    <scope>NUCLEOTIDE SEQUENCE [LARGE SCALE GENOMIC DNA]</scope>
    <source>
        <strain evidence="2">CGMCC 4.7466</strain>
    </source>
</reference>
<accession>A0ABV9T580</accession>
<dbReference type="RefSeq" id="WP_377067258.1">
    <property type="nucleotide sequence ID" value="NZ_JBHSJJ010000014.1"/>
</dbReference>
<dbReference type="EMBL" id="JBHSJJ010000014">
    <property type="protein sequence ID" value="MFC4873918.1"/>
    <property type="molecule type" value="Genomic_DNA"/>
</dbReference>
<sequence length="362" mass="41757">MITIEYKILFEVRFLHDYYLTDRTGISYYSLTNDAQSSLMEERLRRERYDIHTDIEFLLSQETQTFLKNHRMKLVKTKLGFFVGMEVDAEKSGGGKLIYQPVIPPKNDAELIFGLGANNPLFQNLTNLPFTTDENSLLYFTNTGEKEKNILSRPIAELEEGQDYHMGDLSKSDDQIYKAIDKNNGNIDFWQQIAGDGFVHQGDLSPIRQEQWFQDWLLDLTASDRFPFAVLKISLNAENPELSPIKDNGYLTTEFLPSQSRPQHPVFELRFLARTTYWRYKKAGGFSLAERNHIQGHAGDLLDFEKGDFVTKTPHFLAAEVPYLTSNTFRLPSAKPYLVKYEGDKVYSDIFFNAINPIPDEV</sequence>
<evidence type="ECO:0000313" key="1">
    <source>
        <dbReference type="EMBL" id="MFC4873918.1"/>
    </source>
</evidence>
<proteinExistence type="predicted"/>
<keyword evidence="2" id="KW-1185">Reference proteome</keyword>
<evidence type="ECO:0000313" key="2">
    <source>
        <dbReference type="Proteomes" id="UP001595818"/>
    </source>
</evidence>
<comment type="caution">
    <text evidence="1">The sequence shown here is derived from an EMBL/GenBank/DDBJ whole genome shotgun (WGS) entry which is preliminary data.</text>
</comment>